<dbReference type="AlphaFoldDB" id="A0A544W5N5"/>
<evidence type="ECO:0000313" key="4">
    <source>
        <dbReference type="EMBL" id="TQR87563.1"/>
    </source>
</evidence>
<dbReference type="GO" id="GO:0047429">
    <property type="term" value="F:nucleoside triphosphate diphosphatase activity"/>
    <property type="evidence" value="ECO:0007669"/>
    <property type="project" value="UniProtKB-EC"/>
</dbReference>
<comment type="caution">
    <text evidence="3">Lacks conserved residue(s) required for the propagation of feature annotation.</text>
</comment>
<comment type="cofactor">
    <cofactor evidence="1 3">
        <name>a divalent metal cation</name>
        <dbReference type="ChEBI" id="CHEBI:60240"/>
    </cofactor>
</comment>
<dbReference type="Proteomes" id="UP000315759">
    <property type="component" value="Unassembled WGS sequence"/>
</dbReference>
<dbReference type="PANTHER" id="PTHR43213:SF5">
    <property type="entry name" value="BIFUNCTIONAL DTTP_UTP PYROPHOSPHATASE_METHYLTRANSFERASE PROTEIN-RELATED"/>
    <property type="match status" value="1"/>
</dbReference>
<keyword evidence="3" id="KW-0546">Nucleotide metabolism</keyword>
<evidence type="ECO:0000256" key="2">
    <source>
        <dbReference type="ARBA" id="ARBA00022801"/>
    </source>
</evidence>
<keyword evidence="3" id="KW-0963">Cytoplasm</keyword>
<comment type="catalytic activity">
    <reaction evidence="3">
        <text>a ribonucleoside 5'-triphosphate + H2O = a ribonucleoside 5'-phosphate + diphosphate + H(+)</text>
        <dbReference type="Rhea" id="RHEA:23996"/>
        <dbReference type="ChEBI" id="CHEBI:15377"/>
        <dbReference type="ChEBI" id="CHEBI:15378"/>
        <dbReference type="ChEBI" id="CHEBI:33019"/>
        <dbReference type="ChEBI" id="CHEBI:58043"/>
        <dbReference type="ChEBI" id="CHEBI:61557"/>
        <dbReference type="EC" id="3.6.1.9"/>
    </reaction>
</comment>
<dbReference type="PIRSF" id="PIRSF006305">
    <property type="entry name" value="Maf"/>
    <property type="match status" value="1"/>
</dbReference>
<evidence type="ECO:0000313" key="5">
    <source>
        <dbReference type="Proteomes" id="UP000315759"/>
    </source>
</evidence>
<comment type="catalytic activity">
    <reaction evidence="3">
        <text>a 2'-deoxyribonucleoside 5'-triphosphate + H2O = a 2'-deoxyribonucleoside 5'-phosphate + diphosphate + H(+)</text>
        <dbReference type="Rhea" id="RHEA:44644"/>
        <dbReference type="ChEBI" id="CHEBI:15377"/>
        <dbReference type="ChEBI" id="CHEBI:15378"/>
        <dbReference type="ChEBI" id="CHEBI:33019"/>
        <dbReference type="ChEBI" id="CHEBI:61560"/>
        <dbReference type="ChEBI" id="CHEBI:65317"/>
        <dbReference type="EC" id="3.6.1.9"/>
    </reaction>
</comment>
<dbReference type="CDD" id="cd00555">
    <property type="entry name" value="Maf"/>
    <property type="match status" value="1"/>
</dbReference>
<dbReference type="NCBIfam" id="TIGR00172">
    <property type="entry name" value="maf"/>
    <property type="match status" value="1"/>
</dbReference>
<feature type="active site" description="Proton acceptor" evidence="3">
    <location>
        <position position="79"/>
    </location>
</feature>
<dbReference type="GO" id="GO:0009117">
    <property type="term" value="P:nucleotide metabolic process"/>
    <property type="evidence" value="ECO:0007669"/>
    <property type="project" value="UniProtKB-KW"/>
</dbReference>
<sequence length="214" mass="21903">MTRVVLGSASPGRRKVLRSAGVDPLIVVSGVDEDAVVATLPADAGPGEVTTALATAKAEAVAHAVDAEVAADCVVIGCDSMLFRDGRLWGKPATEDAVLDAWRAMAGRSGELFTGHCVLRMRANRIVDTAAAHTVTTVRFGHPSASDVLAYARSGEPTAVAGGFTLDGLGGWFVDGVDGDPSAVIGIGLPLTRGLFERVGLSLADLWAANPVAD</sequence>
<dbReference type="HAMAP" id="MF_00528">
    <property type="entry name" value="Maf"/>
    <property type="match status" value="1"/>
</dbReference>
<gene>
    <name evidence="4" type="ORF">D8S82_04995</name>
</gene>
<dbReference type="Gene3D" id="3.90.950.10">
    <property type="match status" value="1"/>
</dbReference>
<evidence type="ECO:0000256" key="1">
    <source>
        <dbReference type="ARBA" id="ARBA00001968"/>
    </source>
</evidence>
<dbReference type="InterPro" id="IPR029001">
    <property type="entry name" value="ITPase-like_fam"/>
</dbReference>
<dbReference type="GO" id="GO:0005737">
    <property type="term" value="C:cytoplasm"/>
    <property type="evidence" value="ECO:0007669"/>
    <property type="project" value="UniProtKB-SubCell"/>
</dbReference>
<accession>A0A544W5N5</accession>
<organism evidence="4 5">
    <name type="scientific">Mycolicibacterium hodleri</name>
    <dbReference type="NCBI Taxonomy" id="49897"/>
    <lineage>
        <taxon>Bacteria</taxon>
        <taxon>Bacillati</taxon>
        <taxon>Actinomycetota</taxon>
        <taxon>Actinomycetes</taxon>
        <taxon>Mycobacteriales</taxon>
        <taxon>Mycobacteriaceae</taxon>
        <taxon>Mycolicibacterium</taxon>
    </lineage>
</organism>
<keyword evidence="2 3" id="KW-0378">Hydrolase</keyword>
<evidence type="ECO:0000256" key="3">
    <source>
        <dbReference type="HAMAP-Rule" id="MF_00528"/>
    </source>
</evidence>
<comment type="similarity">
    <text evidence="3">Belongs to the Maf family.</text>
</comment>
<dbReference type="InterPro" id="IPR003697">
    <property type="entry name" value="Maf-like"/>
</dbReference>
<dbReference type="RefSeq" id="WP_142551022.1">
    <property type="nucleotide sequence ID" value="NZ_VIFX01000005.1"/>
</dbReference>
<comment type="function">
    <text evidence="3">Nucleoside triphosphate pyrophosphatase. May have a dual role in cell division arrest and in preventing the incorporation of modified nucleotides into cellular nucleic acids.</text>
</comment>
<dbReference type="SUPFAM" id="SSF52972">
    <property type="entry name" value="ITPase-like"/>
    <property type="match status" value="1"/>
</dbReference>
<dbReference type="EC" id="3.6.1.9" evidence="3"/>
<comment type="caution">
    <text evidence="4">The sequence shown here is derived from an EMBL/GenBank/DDBJ whole genome shotgun (WGS) entry which is preliminary data.</text>
</comment>
<protein>
    <recommendedName>
        <fullName evidence="3">Nucleoside triphosphate pyrophosphatase</fullName>
        <ecNumber evidence="3">3.6.1.9</ecNumber>
    </recommendedName>
    <alternativeName>
        <fullName evidence="3">Nucleotide pyrophosphatase</fullName>
        <shortName evidence="3">Nucleotide PPase</shortName>
    </alternativeName>
</protein>
<dbReference type="EMBL" id="VIFX01000005">
    <property type="protein sequence ID" value="TQR87563.1"/>
    <property type="molecule type" value="Genomic_DNA"/>
</dbReference>
<name>A0A544W5N5_9MYCO</name>
<keyword evidence="5" id="KW-1185">Reference proteome</keyword>
<proteinExistence type="inferred from homology"/>
<reference evidence="4 5" key="1">
    <citation type="submission" date="2018-10" db="EMBL/GenBank/DDBJ databases">
        <title>Draft genome of Mycobacterium hodleri strain B.</title>
        <authorList>
            <person name="Amande T.J."/>
            <person name="Mcgenity T.J."/>
        </authorList>
    </citation>
    <scope>NUCLEOTIDE SEQUENCE [LARGE SCALE GENOMIC DNA]</scope>
    <source>
        <strain evidence="4 5">B</strain>
    </source>
</reference>
<comment type="subcellular location">
    <subcellularLocation>
        <location evidence="3">Cytoplasm</location>
    </subcellularLocation>
</comment>
<dbReference type="PANTHER" id="PTHR43213">
    <property type="entry name" value="BIFUNCTIONAL DTTP/UTP PYROPHOSPHATASE/METHYLTRANSFERASE PROTEIN-RELATED"/>
    <property type="match status" value="1"/>
</dbReference>
<dbReference type="Pfam" id="PF02545">
    <property type="entry name" value="Maf"/>
    <property type="match status" value="1"/>
</dbReference>